<accession>A0A2W4TK20</accession>
<evidence type="ECO:0000256" key="3">
    <source>
        <dbReference type="PROSITE-ProRule" id="PRU00335"/>
    </source>
</evidence>
<feature type="domain" description="HTH tetR-type" evidence="4">
    <location>
        <begin position="5"/>
        <end position="65"/>
    </location>
</feature>
<dbReference type="InterPro" id="IPR001647">
    <property type="entry name" value="HTH_TetR"/>
</dbReference>
<reference evidence="5 6" key="2">
    <citation type="submission" date="2018-06" db="EMBL/GenBank/DDBJ databases">
        <title>Metagenomic assembly of (sub)arctic Cyanobacteria and their associated microbiome from non-axenic cultures.</title>
        <authorList>
            <person name="Baurain D."/>
        </authorList>
    </citation>
    <scope>NUCLEOTIDE SEQUENCE [LARGE SCALE GENOMIC DNA]</scope>
    <source>
        <strain evidence="5">ULC129bin1</strain>
    </source>
</reference>
<sequence>MKKKPSSRERIVGSALSLFAEQGITAATTKHIAEKAEVNEVTLFRQFGSKQGLLLAVLQEAPIAEKMQAALTEIAGANEPLKAYSSAGLELLGQVPELVRSLIGESGQLPLENQQALGKALQQANQQTVSYLQSAQHTFPGLPVNAGAKLLNAMILGHAVMGFSGDGYGLWEKETDFLQTLAVLMSPQAGALALRPNEAVKDLSADVVRSLFQKAKKIGPQEYALMYVAFGAGLRTEELVGLLRSHSLSSKTQHLLTVVGTYPRQVPLNRWIMGNRYGNYNKNPLTQWLRSRQDEQPEVFISDMGEPLDVAGIGAMWEKIVSDVEGTTAAIDIFQAKQTWCVELLIKGISPDNLSILSGQEIEELEPYTRRAKEKSALEQALSIDQKG</sequence>
<evidence type="ECO:0000313" key="5">
    <source>
        <dbReference type="EMBL" id="PZO07884.1"/>
    </source>
</evidence>
<dbReference type="Proteomes" id="UP000249354">
    <property type="component" value="Unassembled WGS sequence"/>
</dbReference>
<evidence type="ECO:0000259" key="4">
    <source>
        <dbReference type="PROSITE" id="PS50977"/>
    </source>
</evidence>
<dbReference type="InterPro" id="IPR013762">
    <property type="entry name" value="Integrase-like_cat_sf"/>
</dbReference>
<dbReference type="AlphaFoldDB" id="A0A2W4TK20"/>
<dbReference type="Pfam" id="PF00440">
    <property type="entry name" value="TetR_N"/>
    <property type="match status" value="1"/>
</dbReference>
<dbReference type="PROSITE" id="PS50977">
    <property type="entry name" value="HTH_TETR_2"/>
    <property type="match status" value="1"/>
</dbReference>
<dbReference type="EMBL" id="QBMC01000291">
    <property type="protein sequence ID" value="PZO07884.1"/>
    <property type="molecule type" value="Genomic_DNA"/>
</dbReference>
<feature type="DNA-binding region" description="H-T-H motif" evidence="3">
    <location>
        <begin position="28"/>
        <end position="47"/>
    </location>
</feature>
<dbReference type="PANTHER" id="PTHR30055:SF226">
    <property type="entry name" value="HTH-TYPE TRANSCRIPTIONAL REGULATOR PKSA"/>
    <property type="match status" value="1"/>
</dbReference>
<dbReference type="SUPFAM" id="SSF56349">
    <property type="entry name" value="DNA breaking-rejoining enzymes"/>
    <property type="match status" value="1"/>
</dbReference>
<dbReference type="InterPro" id="IPR050109">
    <property type="entry name" value="HTH-type_TetR-like_transc_reg"/>
</dbReference>
<dbReference type="PANTHER" id="PTHR30055">
    <property type="entry name" value="HTH-TYPE TRANSCRIPTIONAL REGULATOR RUTR"/>
    <property type="match status" value="1"/>
</dbReference>
<evidence type="ECO:0000256" key="1">
    <source>
        <dbReference type="ARBA" id="ARBA00023125"/>
    </source>
</evidence>
<dbReference type="GO" id="GO:0006310">
    <property type="term" value="P:DNA recombination"/>
    <property type="evidence" value="ECO:0007669"/>
    <property type="project" value="UniProtKB-KW"/>
</dbReference>
<gene>
    <name evidence="5" type="ORF">DCF25_22550</name>
</gene>
<dbReference type="GO" id="GO:0015074">
    <property type="term" value="P:DNA integration"/>
    <property type="evidence" value="ECO:0007669"/>
    <property type="project" value="InterPro"/>
</dbReference>
<dbReference type="Gene3D" id="1.10.443.10">
    <property type="entry name" value="Intergrase catalytic core"/>
    <property type="match status" value="1"/>
</dbReference>
<proteinExistence type="predicted"/>
<name>A0A2W4TK20_9CYAN</name>
<reference evidence="6" key="1">
    <citation type="submission" date="2018-04" db="EMBL/GenBank/DDBJ databases">
        <authorList>
            <person name="Cornet L."/>
        </authorList>
    </citation>
    <scope>NUCLEOTIDE SEQUENCE [LARGE SCALE GENOMIC DNA]</scope>
</reference>
<organism evidence="5 6">
    <name type="scientific">Leptolyngbya foveolarum</name>
    <dbReference type="NCBI Taxonomy" id="47253"/>
    <lineage>
        <taxon>Bacteria</taxon>
        <taxon>Bacillati</taxon>
        <taxon>Cyanobacteriota</taxon>
        <taxon>Cyanophyceae</taxon>
        <taxon>Leptolyngbyales</taxon>
        <taxon>Leptolyngbyaceae</taxon>
        <taxon>Leptolyngbya group</taxon>
        <taxon>Leptolyngbya</taxon>
    </lineage>
</organism>
<dbReference type="GO" id="GO:0000976">
    <property type="term" value="F:transcription cis-regulatory region binding"/>
    <property type="evidence" value="ECO:0007669"/>
    <property type="project" value="TreeGrafter"/>
</dbReference>
<keyword evidence="1 3" id="KW-0238">DNA-binding</keyword>
<evidence type="ECO:0000256" key="2">
    <source>
        <dbReference type="ARBA" id="ARBA00023172"/>
    </source>
</evidence>
<dbReference type="PRINTS" id="PR00455">
    <property type="entry name" value="HTHTETR"/>
</dbReference>
<dbReference type="SUPFAM" id="SSF46689">
    <property type="entry name" value="Homeodomain-like"/>
    <property type="match status" value="1"/>
</dbReference>
<comment type="caution">
    <text evidence="5">The sequence shown here is derived from an EMBL/GenBank/DDBJ whole genome shotgun (WGS) entry which is preliminary data.</text>
</comment>
<dbReference type="InterPro" id="IPR011010">
    <property type="entry name" value="DNA_brk_join_enz"/>
</dbReference>
<evidence type="ECO:0000313" key="6">
    <source>
        <dbReference type="Proteomes" id="UP000249354"/>
    </source>
</evidence>
<dbReference type="InterPro" id="IPR009057">
    <property type="entry name" value="Homeodomain-like_sf"/>
</dbReference>
<keyword evidence="2" id="KW-0233">DNA recombination</keyword>
<dbReference type="GO" id="GO:0003700">
    <property type="term" value="F:DNA-binding transcription factor activity"/>
    <property type="evidence" value="ECO:0007669"/>
    <property type="project" value="TreeGrafter"/>
</dbReference>
<protein>
    <submittedName>
        <fullName evidence="5">TetR family transcriptional regulator</fullName>
    </submittedName>
</protein>
<dbReference type="Gene3D" id="1.10.357.10">
    <property type="entry name" value="Tetracycline Repressor, domain 2"/>
    <property type="match status" value="1"/>
</dbReference>